<evidence type="ECO:0000256" key="1">
    <source>
        <dbReference type="ARBA" id="ARBA00023242"/>
    </source>
</evidence>
<dbReference type="Proteomes" id="UP001363622">
    <property type="component" value="Unassembled WGS sequence"/>
</dbReference>
<feature type="region of interest" description="Disordered" evidence="2">
    <location>
        <begin position="209"/>
        <end position="228"/>
    </location>
</feature>
<dbReference type="InterPro" id="IPR036864">
    <property type="entry name" value="Zn2-C6_fun-type_DNA-bd_sf"/>
</dbReference>
<dbReference type="InterPro" id="IPR050987">
    <property type="entry name" value="AtrR-like"/>
</dbReference>
<gene>
    <name evidence="4" type="ORF">IWZ03DRAFT_123592</name>
</gene>
<feature type="domain" description="Zn(2)-C6 fungal-type" evidence="3">
    <location>
        <begin position="37"/>
        <end position="72"/>
    </location>
</feature>
<dbReference type="PROSITE" id="PS00463">
    <property type="entry name" value="ZN2_CY6_FUNGAL_1"/>
    <property type="match status" value="1"/>
</dbReference>
<evidence type="ECO:0000313" key="4">
    <source>
        <dbReference type="EMBL" id="KAK7508894.1"/>
    </source>
</evidence>
<dbReference type="SUPFAM" id="SSF57701">
    <property type="entry name" value="Zn2/Cys6 DNA-binding domain"/>
    <property type="match status" value="1"/>
</dbReference>
<dbReference type="EMBL" id="JBBPHU010000023">
    <property type="protein sequence ID" value="KAK7508894.1"/>
    <property type="molecule type" value="Genomic_DNA"/>
</dbReference>
<name>A0ABR1K7F2_9PEZI</name>
<proteinExistence type="predicted"/>
<protein>
    <recommendedName>
        <fullName evidence="3">Zn(2)-C6 fungal-type domain-containing protein</fullName>
    </recommendedName>
</protein>
<sequence>MHCFLTNIEHRHGRGRYVPSPHNTESEPPRRQRVSVACVRCRKRRIRCSGDRGNGLGCTNCSRAGVLDACQFHRVGDLLLESYLQQRRLAIPTCLSVLHEQQPIKPHATLSTGPLDPSSDYYQFPLVGNNNNNNNNNNNPCTRQDLRLLPPPRSLTAYHNRHDTAAAAAAPFPRWWDSGDQASHAPLVPRTPDGEASPIFSYWSPQFTASDSGSSTTASPVKIEPGEDMSRDYCYTGSSSIGSGNGGASGGYYTCSSSEYRPRSQAQEWIHPGHLLSEDFGRFDNSVV</sequence>
<evidence type="ECO:0000313" key="5">
    <source>
        <dbReference type="Proteomes" id="UP001363622"/>
    </source>
</evidence>
<dbReference type="PROSITE" id="PS50048">
    <property type="entry name" value="ZN2_CY6_FUNGAL_2"/>
    <property type="match status" value="1"/>
</dbReference>
<dbReference type="InterPro" id="IPR001138">
    <property type="entry name" value="Zn2Cys6_DnaBD"/>
</dbReference>
<accession>A0ABR1K7F2</accession>
<feature type="compositionally biased region" description="Low complexity" evidence="2">
    <location>
        <begin position="209"/>
        <end position="219"/>
    </location>
</feature>
<evidence type="ECO:0000259" key="3">
    <source>
        <dbReference type="PROSITE" id="PS50048"/>
    </source>
</evidence>
<dbReference type="CDD" id="cd00067">
    <property type="entry name" value="GAL4"/>
    <property type="match status" value="1"/>
</dbReference>
<evidence type="ECO:0000256" key="2">
    <source>
        <dbReference type="SAM" id="MobiDB-lite"/>
    </source>
</evidence>
<reference evidence="4 5" key="1">
    <citation type="submission" date="2024-04" db="EMBL/GenBank/DDBJ databases">
        <title>Phyllosticta paracitricarpa is synonymous to the EU quarantine fungus P. citricarpa based on phylogenomic analyses.</title>
        <authorList>
            <consortium name="Lawrence Berkeley National Laboratory"/>
            <person name="Van Ingen-Buijs V.A."/>
            <person name="Van Westerhoven A.C."/>
            <person name="Haridas S."/>
            <person name="Skiadas P."/>
            <person name="Martin F."/>
            <person name="Groenewald J.Z."/>
            <person name="Crous P.W."/>
            <person name="Seidl M.F."/>
        </authorList>
    </citation>
    <scope>NUCLEOTIDE SEQUENCE [LARGE SCALE GENOMIC DNA]</scope>
    <source>
        <strain evidence="4 5">CBS 123371</strain>
    </source>
</reference>
<dbReference type="Gene3D" id="4.10.240.10">
    <property type="entry name" value="Zn(2)-C6 fungal-type DNA-binding domain"/>
    <property type="match status" value="1"/>
</dbReference>
<dbReference type="PANTHER" id="PTHR46910">
    <property type="entry name" value="TRANSCRIPTION FACTOR PDR1"/>
    <property type="match status" value="1"/>
</dbReference>
<comment type="caution">
    <text evidence="4">The sequence shown here is derived from an EMBL/GenBank/DDBJ whole genome shotgun (WGS) entry which is preliminary data.</text>
</comment>
<dbReference type="SMART" id="SM00066">
    <property type="entry name" value="GAL4"/>
    <property type="match status" value="1"/>
</dbReference>
<keyword evidence="1" id="KW-0539">Nucleus</keyword>
<keyword evidence="5" id="KW-1185">Reference proteome</keyword>
<dbReference type="PANTHER" id="PTHR46910:SF1">
    <property type="entry name" value="MISCELLANEOUS ZN(II)2CYS6 TRANSCRIPTION FACTOR (EUROFUNG)-RELATED"/>
    <property type="match status" value="1"/>
</dbReference>
<organism evidence="4 5">
    <name type="scientific">Phyllosticta citriasiana</name>
    <dbReference type="NCBI Taxonomy" id="595635"/>
    <lineage>
        <taxon>Eukaryota</taxon>
        <taxon>Fungi</taxon>
        <taxon>Dikarya</taxon>
        <taxon>Ascomycota</taxon>
        <taxon>Pezizomycotina</taxon>
        <taxon>Dothideomycetes</taxon>
        <taxon>Dothideomycetes incertae sedis</taxon>
        <taxon>Botryosphaeriales</taxon>
        <taxon>Phyllostictaceae</taxon>
        <taxon>Phyllosticta</taxon>
    </lineage>
</organism>
<dbReference type="Pfam" id="PF00172">
    <property type="entry name" value="Zn_clus"/>
    <property type="match status" value="1"/>
</dbReference>